<proteinExistence type="predicted"/>
<gene>
    <name evidence="1" type="ORF">FTO68_01945</name>
</gene>
<keyword evidence="2" id="KW-1185">Reference proteome</keyword>
<sequence length="427" mass="49375">MKDKLMESEIRGLKIKQGIPFRYSEEEYPALHISLSETLSPESFSLSEGVCSINSSYVGHIELPNRKVEIVPRFEEIGMRQVEYMYFFVNSRQSELSNIMDLFDVGEGVLDTEIARKFITELNSVIGKGLPHLFIVKEENSDYQKGHINWEETAIRLYERKRKPFNCVYDETSINNPVSRILGAALYKLEFLITDDFVRLARFLPYCSVDEGKLLSEKYADSTIYFEYSEALYWAKVVLFDLNVISFKDGRAGSCFMVNFDLLFQDFCTKVLQVSSDLFSIDQGLQTESISFPPDTNIRYAEISKESTNSPKSIEPDILYRYDPEQRTAKVVLDCKCKERVFLPEDIYQIEFYATCLLAEKAILIYPKNSQNTDCLTIFIDNSYRRVYLKKVDAVFIDLSATTSEEFKDNIEKFYRSVLKIVIPNGS</sequence>
<organism evidence="1 2">
    <name type="scientific">Methanocalculus taiwanensis</name>
    <dbReference type="NCBI Taxonomy" id="106207"/>
    <lineage>
        <taxon>Archaea</taxon>
        <taxon>Methanobacteriati</taxon>
        <taxon>Methanobacteriota</taxon>
        <taxon>Stenosarchaea group</taxon>
        <taxon>Methanomicrobia</taxon>
        <taxon>Methanomicrobiales</taxon>
        <taxon>Methanocalculaceae</taxon>
        <taxon>Methanocalculus</taxon>
    </lineage>
</organism>
<dbReference type="Proteomes" id="UP001524383">
    <property type="component" value="Unassembled WGS sequence"/>
</dbReference>
<accession>A0ABD4TKF2</accession>
<evidence type="ECO:0000313" key="2">
    <source>
        <dbReference type="Proteomes" id="UP001524383"/>
    </source>
</evidence>
<dbReference type="PANTHER" id="PTHR38733">
    <property type="entry name" value="PROTEIN MCRC"/>
    <property type="match status" value="1"/>
</dbReference>
<name>A0ABD4TKF2_9EURY</name>
<dbReference type="PANTHER" id="PTHR38733:SF1">
    <property type="entry name" value="TYPE IV METHYL-DIRECTED RESTRICTION ENZYME ECOKMCRBC"/>
    <property type="match status" value="1"/>
</dbReference>
<dbReference type="EMBL" id="VOTZ01000003">
    <property type="protein sequence ID" value="MCQ1537755.1"/>
    <property type="molecule type" value="Genomic_DNA"/>
</dbReference>
<protein>
    <recommendedName>
        <fullName evidence="3">Restriction endonuclease</fullName>
    </recommendedName>
</protein>
<evidence type="ECO:0000313" key="1">
    <source>
        <dbReference type="EMBL" id="MCQ1537755.1"/>
    </source>
</evidence>
<reference evidence="1 2" key="1">
    <citation type="submission" date="2019-08" db="EMBL/GenBank/DDBJ databases">
        <authorList>
            <person name="Chen S.-C."/>
            <person name="Lai M.-C."/>
            <person name="You Y.-T."/>
        </authorList>
    </citation>
    <scope>NUCLEOTIDE SEQUENCE [LARGE SCALE GENOMIC DNA]</scope>
    <source>
        <strain evidence="1 2">P2F9704a</strain>
    </source>
</reference>
<dbReference type="AlphaFoldDB" id="A0ABD4TKF2"/>
<comment type="caution">
    <text evidence="1">The sequence shown here is derived from an EMBL/GenBank/DDBJ whole genome shotgun (WGS) entry which is preliminary data.</text>
</comment>
<dbReference type="Pfam" id="PF10117">
    <property type="entry name" value="McrBC"/>
    <property type="match status" value="1"/>
</dbReference>
<evidence type="ECO:0008006" key="3">
    <source>
        <dbReference type="Google" id="ProtNLM"/>
    </source>
</evidence>
<dbReference type="InterPro" id="IPR019292">
    <property type="entry name" value="McrC"/>
</dbReference>
<dbReference type="RefSeq" id="WP_255331673.1">
    <property type="nucleotide sequence ID" value="NZ_VOTZ01000003.1"/>
</dbReference>